<keyword evidence="2" id="KW-1185">Reference proteome</keyword>
<protein>
    <submittedName>
        <fullName evidence="1">Uncharacterized protein</fullName>
    </submittedName>
</protein>
<accession>A0ACC0LG40</accession>
<dbReference type="EMBL" id="CM046399">
    <property type="protein sequence ID" value="KAI8527711.1"/>
    <property type="molecule type" value="Genomic_DNA"/>
</dbReference>
<organism evidence="1 2">
    <name type="scientific">Rhododendron molle</name>
    <name type="common">Chinese azalea</name>
    <name type="synonym">Azalea mollis</name>
    <dbReference type="NCBI Taxonomy" id="49168"/>
    <lineage>
        <taxon>Eukaryota</taxon>
        <taxon>Viridiplantae</taxon>
        <taxon>Streptophyta</taxon>
        <taxon>Embryophyta</taxon>
        <taxon>Tracheophyta</taxon>
        <taxon>Spermatophyta</taxon>
        <taxon>Magnoliopsida</taxon>
        <taxon>eudicotyledons</taxon>
        <taxon>Gunneridae</taxon>
        <taxon>Pentapetalae</taxon>
        <taxon>asterids</taxon>
        <taxon>Ericales</taxon>
        <taxon>Ericaceae</taxon>
        <taxon>Ericoideae</taxon>
        <taxon>Rhodoreae</taxon>
        <taxon>Rhododendron</taxon>
    </lineage>
</organism>
<gene>
    <name evidence="1" type="ORF">RHMOL_Rhmol12G0096300</name>
</gene>
<comment type="caution">
    <text evidence="1">The sequence shown here is derived from an EMBL/GenBank/DDBJ whole genome shotgun (WGS) entry which is preliminary data.</text>
</comment>
<sequence>MGEGVIGIGGSSGWVFEKERAWLKRRSFFGVLAGTTAALGDTAAERCRDKATEDNVDGRFQTVVLESFAIGDLAAFPLKLRLSVLVFDDAGRERTY</sequence>
<evidence type="ECO:0000313" key="1">
    <source>
        <dbReference type="EMBL" id="KAI8527711.1"/>
    </source>
</evidence>
<proteinExistence type="predicted"/>
<dbReference type="Proteomes" id="UP001062846">
    <property type="component" value="Chromosome 12"/>
</dbReference>
<evidence type="ECO:0000313" key="2">
    <source>
        <dbReference type="Proteomes" id="UP001062846"/>
    </source>
</evidence>
<name>A0ACC0LG40_RHOML</name>
<reference evidence="1" key="1">
    <citation type="submission" date="2022-02" db="EMBL/GenBank/DDBJ databases">
        <title>Plant Genome Project.</title>
        <authorList>
            <person name="Zhang R.-G."/>
        </authorList>
    </citation>
    <scope>NUCLEOTIDE SEQUENCE</scope>
    <source>
        <strain evidence="1">AT1</strain>
    </source>
</reference>